<sequence length="205" mass="24066">SFSLYIFTYIAWHNRSIPPFLSGSEKLFLREDYTSVQDSGSLSGYIRTYVFDSYDPIMEKRQQKKGDSLSEGYMSKLWDFTWINMTQNNLQELKEIWDQWDDETKQLFYREASIPTSHTVLGSNLQLFHFWERRHDTRKKVDAFALGIYGLFIFPKALGHIQDVALDFFDRLDKRVTPVLAILVETFKSLNACRREGEGRFIGCA</sequence>
<dbReference type="PANTHER" id="PTHR48200">
    <property type="entry name" value="PROTEIN, PUTATIVE-RELATED"/>
    <property type="match status" value="1"/>
</dbReference>
<accession>A0A7J9KF23</accession>
<evidence type="ECO:0000313" key="2">
    <source>
        <dbReference type="Proteomes" id="UP000593575"/>
    </source>
</evidence>
<feature type="non-terminal residue" evidence="1">
    <location>
        <position position="1"/>
    </location>
</feature>
<proteinExistence type="predicted"/>
<gene>
    <name evidence="1" type="ORF">Goarm_022980</name>
</gene>
<reference evidence="1 2" key="1">
    <citation type="journal article" date="2019" name="Genome Biol. Evol.">
        <title>Insights into the evolution of the New World diploid cottons (Gossypium, subgenus Houzingenia) based on genome sequencing.</title>
        <authorList>
            <person name="Grover C.E."/>
            <person name="Arick M.A. 2nd"/>
            <person name="Thrash A."/>
            <person name="Conover J.L."/>
            <person name="Sanders W.S."/>
            <person name="Peterson D.G."/>
            <person name="Frelichowski J.E."/>
            <person name="Scheffler J.A."/>
            <person name="Scheffler B.E."/>
            <person name="Wendel J.F."/>
        </authorList>
    </citation>
    <scope>NUCLEOTIDE SEQUENCE [LARGE SCALE GENOMIC DNA]</scope>
    <source>
        <strain evidence="1">6</strain>
        <tissue evidence="1">Leaf</tissue>
    </source>
</reference>
<comment type="caution">
    <text evidence="1">The sequence shown here is derived from an EMBL/GenBank/DDBJ whole genome shotgun (WGS) entry which is preliminary data.</text>
</comment>
<dbReference type="Proteomes" id="UP000593575">
    <property type="component" value="Unassembled WGS sequence"/>
</dbReference>
<dbReference type="AlphaFoldDB" id="A0A7J9KF23"/>
<protein>
    <recommendedName>
        <fullName evidence="3">Aminotransferase-like plant mobile domain-containing protein</fullName>
    </recommendedName>
</protein>
<keyword evidence="2" id="KW-1185">Reference proteome</keyword>
<name>A0A7J9KF23_9ROSI</name>
<dbReference type="PANTHER" id="PTHR48200:SF1">
    <property type="entry name" value="AMINOTRANSFERASE-LIKE PLANT MOBILE DOMAIN-CONTAINING PROTEIN"/>
    <property type="match status" value="1"/>
</dbReference>
<organism evidence="1 2">
    <name type="scientific">Gossypium armourianum</name>
    <dbReference type="NCBI Taxonomy" id="34283"/>
    <lineage>
        <taxon>Eukaryota</taxon>
        <taxon>Viridiplantae</taxon>
        <taxon>Streptophyta</taxon>
        <taxon>Embryophyta</taxon>
        <taxon>Tracheophyta</taxon>
        <taxon>Spermatophyta</taxon>
        <taxon>Magnoliopsida</taxon>
        <taxon>eudicotyledons</taxon>
        <taxon>Gunneridae</taxon>
        <taxon>Pentapetalae</taxon>
        <taxon>rosids</taxon>
        <taxon>malvids</taxon>
        <taxon>Malvales</taxon>
        <taxon>Malvaceae</taxon>
        <taxon>Malvoideae</taxon>
        <taxon>Gossypium</taxon>
    </lineage>
</organism>
<dbReference type="EMBL" id="JABFAE010412319">
    <property type="protein sequence ID" value="MBA0845038.1"/>
    <property type="molecule type" value="Genomic_DNA"/>
</dbReference>
<evidence type="ECO:0008006" key="3">
    <source>
        <dbReference type="Google" id="ProtNLM"/>
    </source>
</evidence>
<evidence type="ECO:0000313" key="1">
    <source>
        <dbReference type="EMBL" id="MBA0845038.1"/>
    </source>
</evidence>